<dbReference type="EC" id="2.4.1.17" evidence="3"/>
<evidence type="ECO:0000313" key="11">
    <source>
        <dbReference type="Proteomes" id="UP001187343"/>
    </source>
</evidence>
<evidence type="ECO:0000256" key="1">
    <source>
        <dbReference type="ARBA" id="ARBA00004370"/>
    </source>
</evidence>
<evidence type="ECO:0000256" key="2">
    <source>
        <dbReference type="ARBA" id="ARBA00009995"/>
    </source>
</evidence>
<dbReference type="InterPro" id="IPR050271">
    <property type="entry name" value="UDP-glycosyltransferase"/>
</dbReference>
<feature type="chain" id="PRO_5041654602" description="glucuronosyltransferase" evidence="9">
    <location>
        <begin position="20"/>
        <end position="1312"/>
    </location>
</feature>
<evidence type="ECO:0000313" key="10">
    <source>
        <dbReference type="EMBL" id="KAK2910953.1"/>
    </source>
</evidence>
<keyword evidence="5" id="KW-0808">Transferase</keyword>
<organism evidence="10 11">
    <name type="scientific">Cirrhinus molitorella</name>
    <name type="common">mud carp</name>
    <dbReference type="NCBI Taxonomy" id="172907"/>
    <lineage>
        <taxon>Eukaryota</taxon>
        <taxon>Metazoa</taxon>
        <taxon>Chordata</taxon>
        <taxon>Craniata</taxon>
        <taxon>Vertebrata</taxon>
        <taxon>Euteleostomi</taxon>
        <taxon>Actinopterygii</taxon>
        <taxon>Neopterygii</taxon>
        <taxon>Teleostei</taxon>
        <taxon>Ostariophysi</taxon>
        <taxon>Cypriniformes</taxon>
        <taxon>Cyprinidae</taxon>
        <taxon>Labeoninae</taxon>
        <taxon>Labeonini</taxon>
        <taxon>Cirrhinus</taxon>
    </lineage>
</organism>
<dbReference type="InterPro" id="IPR035595">
    <property type="entry name" value="UDP_glycos_trans_CS"/>
</dbReference>
<evidence type="ECO:0000256" key="8">
    <source>
        <dbReference type="ARBA" id="ARBA00023136"/>
    </source>
</evidence>
<comment type="caution">
    <text evidence="10">The sequence shown here is derived from an EMBL/GenBank/DDBJ whole genome shotgun (WGS) entry which is preliminary data.</text>
</comment>
<dbReference type="PANTHER" id="PTHR48043">
    <property type="entry name" value="EG:EG0003.4 PROTEIN-RELATED"/>
    <property type="match status" value="1"/>
</dbReference>
<dbReference type="FunFam" id="3.40.50.2000:FF:000001">
    <property type="entry name" value="UDP-glucuronosyltransferase"/>
    <property type="match status" value="2"/>
</dbReference>
<proteinExistence type="inferred from homology"/>
<dbReference type="Proteomes" id="UP001187343">
    <property type="component" value="Unassembled WGS sequence"/>
</dbReference>
<dbReference type="InterPro" id="IPR002213">
    <property type="entry name" value="UDP_glucos_trans"/>
</dbReference>
<dbReference type="PROSITE" id="PS00375">
    <property type="entry name" value="UDPGT"/>
    <property type="match status" value="3"/>
</dbReference>
<dbReference type="EMBL" id="JAUYZG010000003">
    <property type="protein sequence ID" value="KAK2910953.1"/>
    <property type="molecule type" value="Genomic_DNA"/>
</dbReference>
<dbReference type="FunFam" id="3.40.50.2000:FF:000081">
    <property type="entry name" value="UDP-glucuronosyltransferase 2A2"/>
    <property type="match status" value="3"/>
</dbReference>
<gene>
    <name evidence="10" type="ORF">Q8A67_003086</name>
</gene>
<dbReference type="GO" id="GO:0016020">
    <property type="term" value="C:membrane"/>
    <property type="evidence" value="ECO:0007669"/>
    <property type="project" value="UniProtKB-SubCell"/>
</dbReference>
<keyword evidence="8" id="KW-0472">Membrane</keyword>
<dbReference type="PANTHER" id="PTHR48043:SF140">
    <property type="entry name" value="UDP-GLUCURONOSYLTRANSFERASE 2A1"/>
    <property type="match status" value="1"/>
</dbReference>
<keyword evidence="7" id="KW-1133">Transmembrane helix</keyword>
<keyword evidence="9" id="KW-0732">Signal</keyword>
<keyword evidence="6" id="KW-0812">Transmembrane</keyword>
<dbReference type="FunFam" id="3.40.50.2000:FF:000322">
    <property type="entry name" value="UDP glucuronosyltransferase family 2 member B4"/>
    <property type="match status" value="1"/>
</dbReference>
<dbReference type="Gene3D" id="3.40.50.2000">
    <property type="entry name" value="Glycogen Phosphorylase B"/>
    <property type="match status" value="6"/>
</dbReference>
<protein>
    <recommendedName>
        <fullName evidence="3">glucuronosyltransferase</fullName>
        <ecNumber evidence="3">2.4.1.17</ecNumber>
    </recommendedName>
</protein>
<comment type="similarity">
    <text evidence="2">Belongs to the UDP-glycosyltransferase family.</text>
</comment>
<feature type="signal peptide" evidence="9">
    <location>
        <begin position="1"/>
        <end position="19"/>
    </location>
</feature>
<sequence>MRLLVCFLSLLTVFGPAECGNVLVWFTEGSHWINLKIVLEALIDKGHDVTVLVPGTSMYMKATESDRFTYQPFNVSMDEEEMRDFIEEFLYFSVYEMDELNLLQIQKKVLEFTSKLQDMSIAYCDGILKSPGLMDKLRNGKFEVVLTDPIYQCSDIVAEELNVPLVYTFRLSIANVAERLCGQIPAPPSFVPGVMSKLTDKMSFTERIINMLFYLSQDFFATLAWKKFDDYYSEYLGRPTTYCEMMGKADIWLIRTYWDFEFPRPFLPNFKYVGGLHCRPAKPLPEDMEEFAQSSGDDGIVVFTLGSLVDKMPKEISNKIASALAQIPQKVLWRHGGEKPDTLGENTRIYKWIPQNDLLGHPKTRAFITHGGTNGIYEAIYHGIPMVGIPLFGDQPDNLVHMKARGAAVVIDNIKTMEPQDLVDKLRAVINESSYKENAMHFEGSHWINLKIVLETLIDRGHDVTVLVPDASLYMKAKKSDRFTYQPFNASMDEHMVRAFFEDFTYFSLYEIDELNIPQIVMKYYKFVSKLQDISVSYCDGVLKSPELMDKLQNGKFDIVLSDPMYPCSDIVAKELNVPLVYTFRLSIANVVERLCGQIPAPPSFVPGVMSKLTDEMSFTERIHNMLFYLSQDFLVSLAWRKFDNYYSEYLGRPTSYCEMMGKADIWLIRAYWDFEFPRPFLPNFKYVGGLHCRPAKPLPEDMEEFAQSSGEDGIVVFTLGSLVDKMPKEISNKVASALAQIPQKVLWRYGGEKPDTLGENTRIYKWIPQNDLLGHPKTRAFITHGGTNSIYEAIYHGVPMVGIPLFGDQPDNLVHMKVRGAAVVIDNIKTMEPQDLVDKLSAVINESSYKENTMHLGHDVTVLVPDTSFLMKAQESDRFTYQPFNAPMDEHMVRDFIEEFTYFSAYETDELNLLQILTKVYKFVSMIQEMCTSYCDGVLKSPGLMDKLRNGKFDVVLSDPMYPCSDIVAEELNVPLVYTFRLSIANVVERLCGQTPAPPSFVPGVVSKLTDKMSFTERIHNMLFYLSQDFFATIAWRNFDNYYSEYLGRPTTCCEMMGKADIWLIRTYWDFEFPRPFLPNFKYVGGLHCRPAKPLPEDMEEFVQSSGDDGIVVFTLGSLIDRMPKEISNKIAFALAQIPQKVLWRYGGEKPDTLGENTRLYKWIPQNDLLGHPKTRAFITHGGTNSIYEAIYHGVPMVGIPLFADQPDNLVHIKAKGVVVVIDNIKTMEPQDLVDGLNAVINDPSYKENAMRGGEIQRHRLRFSEERVQEEICPFLEQKEVCFLPHCQTLSELCVCVWREIERERCASGCL</sequence>
<reference evidence="10" key="1">
    <citation type="submission" date="2023-08" db="EMBL/GenBank/DDBJ databases">
        <title>Chromosome-level Genome Assembly of mud carp (Cirrhinus molitorella).</title>
        <authorList>
            <person name="Liu H."/>
        </authorList>
    </citation>
    <scope>NUCLEOTIDE SEQUENCE</scope>
    <source>
        <strain evidence="10">Prfri</strain>
        <tissue evidence="10">Muscle</tissue>
    </source>
</reference>
<name>A0AA88U492_9TELE</name>
<dbReference type="Pfam" id="PF00201">
    <property type="entry name" value="UDPGT"/>
    <property type="match status" value="3"/>
</dbReference>
<evidence type="ECO:0000256" key="5">
    <source>
        <dbReference type="ARBA" id="ARBA00022679"/>
    </source>
</evidence>
<evidence type="ECO:0000256" key="3">
    <source>
        <dbReference type="ARBA" id="ARBA00012544"/>
    </source>
</evidence>
<comment type="subcellular location">
    <subcellularLocation>
        <location evidence="1">Membrane</location>
    </subcellularLocation>
</comment>
<keyword evidence="11" id="KW-1185">Reference proteome</keyword>
<dbReference type="GO" id="GO:0015020">
    <property type="term" value="F:glucuronosyltransferase activity"/>
    <property type="evidence" value="ECO:0007669"/>
    <property type="project" value="UniProtKB-EC"/>
</dbReference>
<evidence type="ECO:0000256" key="9">
    <source>
        <dbReference type="SAM" id="SignalP"/>
    </source>
</evidence>
<dbReference type="SUPFAM" id="SSF53756">
    <property type="entry name" value="UDP-Glycosyltransferase/glycogen phosphorylase"/>
    <property type="match status" value="3"/>
</dbReference>
<evidence type="ECO:0000256" key="6">
    <source>
        <dbReference type="ARBA" id="ARBA00022692"/>
    </source>
</evidence>
<keyword evidence="4" id="KW-0328">Glycosyltransferase</keyword>
<evidence type="ECO:0000256" key="7">
    <source>
        <dbReference type="ARBA" id="ARBA00022989"/>
    </source>
</evidence>
<dbReference type="CDD" id="cd03784">
    <property type="entry name" value="GT1_Gtf-like"/>
    <property type="match status" value="3"/>
</dbReference>
<accession>A0AA88U492</accession>
<evidence type="ECO:0000256" key="4">
    <source>
        <dbReference type="ARBA" id="ARBA00022676"/>
    </source>
</evidence>